<keyword evidence="3" id="KW-1185">Reference proteome</keyword>
<dbReference type="EMBL" id="CP015285">
    <property type="protein sequence ID" value="ANC91969.1"/>
    <property type="molecule type" value="Genomic_DNA"/>
</dbReference>
<protein>
    <submittedName>
        <fullName evidence="2">DUF3574 domain-containing protein</fullName>
    </submittedName>
</protein>
<dbReference type="KEGG" id="ahu:A6A40_08635"/>
<dbReference type="AlphaFoldDB" id="A0A160JGA0"/>
<dbReference type="RefSeq" id="WP_063635047.1">
    <property type="nucleotide sequence ID" value="NZ_CP015285.1"/>
</dbReference>
<sequence>MRPVPILPSVLLPLLLLSVPAAAQLAPTQPAFAPAAAPLACEAYSAAPMIEAQLFFGRNIGADVGVSERDWADFLDGEVTPRFPNGLTVIDASGHWRDSESGRLIREPSKVLTLLAEGGPATLSLIREIVESYKERFHQQSVGLAIRPVCVSF</sequence>
<evidence type="ECO:0000256" key="1">
    <source>
        <dbReference type="SAM" id="SignalP"/>
    </source>
</evidence>
<accession>A0A160JGA0</accession>
<dbReference type="OrthoDB" id="794286at2"/>
<reference evidence="2 3" key="1">
    <citation type="journal article" date="2013" name="Int. J. Syst. Evol. Microbiol.">
        <title>Azospirillum humicireducens sp. nov., a nitrogen-fixing bacterium isolated from a microbial fuel cell.</title>
        <authorList>
            <person name="Zhou S."/>
            <person name="Han L."/>
            <person name="Wang Y."/>
            <person name="Yang G."/>
            <person name="Zhuang L."/>
            <person name="Hu P."/>
        </authorList>
    </citation>
    <scope>NUCLEOTIDE SEQUENCE [LARGE SCALE GENOMIC DNA]</scope>
    <source>
        <strain evidence="2 3">SgZ-5</strain>
    </source>
</reference>
<dbReference type="InterPro" id="IPR021957">
    <property type="entry name" value="DUF3574"/>
</dbReference>
<evidence type="ECO:0000313" key="2">
    <source>
        <dbReference type="EMBL" id="ANC91969.1"/>
    </source>
</evidence>
<dbReference type="STRING" id="1226968.A6A40_08635"/>
<evidence type="ECO:0000313" key="3">
    <source>
        <dbReference type="Proteomes" id="UP000077405"/>
    </source>
</evidence>
<feature type="chain" id="PRO_5007817295" evidence="1">
    <location>
        <begin position="24"/>
        <end position="153"/>
    </location>
</feature>
<organism evidence="2 3">
    <name type="scientific">Azospirillum humicireducens</name>
    <dbReference type="NCBI Taxonomy" id="1226968"/>
    <lineage>
        <taxon>Bacteria</taxon>
        <taxon>Pseudomonadati</taxon>
        <taxon>Pseudomonadota</taxon>
        <taxon>Alphaproteobacteria</taxon>
        <taxon>Rhodospirillales</taxon>
        <taxon>Azospirillaceae</taxon>
        <taxon>Azospirillum</taxon>
    </lineage>
</organism>
<proteinExistence type="predicted"/>
<dbReference type="Pfam" id="PF12098">
    <property type="entry name" value="DUF3574"/>
    <property type="match status" value="1"/>
</dbReference>
<feature type="signal peptide" evidence="1">
    <location>
        <begin position="1"/>
        <end position="23"/>
    </location>
</feature>
<name>A0A160JGA0_9PROT</name>
<keyword evidence="1" id="KW-0732">Signal</keyword>
<dbReference type="Proteomes" id="UP000077405">
    <property type="component" value="Chromosome"/>
</dbReference>
<gene>
    <name evidence="2" type="ORF">A6A40_08635</name>
</gene>